<gene>
    <name evidence="2" type="ordered locus">Ftrac_1965</name>
</gene>
<evidence type="ECO:0000313" key="3">
    <source>
        <dbReference type="Proteomes" id="UP000008720"/>
    </source>
</evidence>
<proteinExistence type="predicted"/>
<dbReference type="EMBL" id="CP002349">
    <property type="protein sequence ID" value="ADR21950.1"/>
    <property type="molecule type" value="Genomic_DNA"/>
</dbReference>
<evidence type="ECO:0008006" key="4">
    <source>
        <dbReference type="Google" id="ProtNLM"/>
    </source>
</evidence>
<keyword evidence="1" id="KW-0472">Membrane</keyword>
<evidence type="ECO:0000256" key="1">
    <source>
        <dbReference type="SAM" id="Phobius"/>
    </source>
</evidence>
<keyword evidence="1" id="KW-1133">Transmembrane helix</keyword>
<dbReference type="Proteomes" id="UP000008720">
    <property type="component" value="Chromosome"/>
</dbReference>
<dbReference type="eggNOG" id="COG0811">
    <property type="taxonomic scope" value="Bacteria"/>
</dbReference>
<accession>E4TTC0</accession>
<feature type="transmembrane region" description="Helical" evidence="1">
    <location>
        <begin position="12"/>
        <end position="30"/>
    </location>
</feature>
<sequence>MKIPMNMTNINYVDIMIILCCISIFVLAIVKTIKISKTDKPDTVGLFSIWLFGLFAFLLGLIEQTLNMISVFDAVAASGDINPSIIAEGASDSTKGAVTGIWILIVSLILWGTVKGLKNWKIRKSKSAH</sequence>
<dbReference type="HOGENOM" id="CLU_1946245_0_0_10"/>
<feature type="transmembrane region" description="Helical" evidence="1">
    <location>
        <begin position="97"/>
        <end position="117"/>
    </location>
</feature>
<reference evidence="2 3" key="1">
    <citation type="journal article" date="2011" name="Stand. Genomic Sci.">
        <title>Complete genome sequence of Marivirga tractuosa type strain (H-43).</title>
        <authorList>
            <person name="Pagani I."/>
            <person name="Chertkov O."/>
            <person name="Lapidus A."/>
            <person name="Lucas S."/>
            <person name="Del Rio T.G."/>
            <person name="Tice H."/>
            <person name="Copeland A."/>
            <person name="Cheng J.F."/>
            <person name="Nolan M."/>
            <person name="Saunders E."/>
            <person name="Pitluck S."/>
            <person name="Held B."/>
            <person name="Goodwin L."/>
            <person name="Liolios K."/>
            <person name="Ovchinikova G."/>
            <person name="Ivanova N."/>
            <person name="Mavromatis K."/>
            <person name="Pati A."/>
            <person name="Chen A."/>
            <person name="Palaniappan K."/>
            <person name="Land M."/>
            <person name="Hauser L."/>
            <person name="Jeffries C.D."/>
            <person name="Detter J.C."/>
            <person name="Han C."/>
            <person name="Tapia R."/>
            <person name="Ngatchou-Djao O.D."/>
            <person name="Rohde M."/>
            <person name="Goker M."/>
            <person name="Spring S."/>
            <person name="Sikorski J."/>
            <person name="Woyke T."/>
            <person name="Bristow J."/>
            <person name="Eisen J.A."/>
            <person name="Markowitz V."/>
            <person name="Hugenholtz P."/>
            <person name="Klenk H.P."/>
            <person name="Kyrpides N.C."/>
        </authorList>
    </citation>
    <scope>NUCLEOTIDE SEQUENCE [LARGE SCALE GENOMIC DNA]</scope>
    <source>
        <strain evidence="3">ATCC 23168 / DSM 4126 / NBRC 15989 / NCIMB 1408 / VKM B-1430 / H-43</strain>
    </source>
</reference>
<name>E4TTC0_MARTH</name>
<protein>
    <recommendedName>
        <fullName evidence="4">MotA/TolQ/ExbB proton channel domain-containing protein</fullName>
    </recommendedName>
</protein>
<feature type="transmembrane region" description="Helical" evidence="1">
    <location>
        <begin position="42"/>
        <end position="62"/>
    </location>
</feature>
<keyword evidence="3" id="KW-1185">Reference proteome</keyword>
<organism evidence="2 3">
    <name type="scientific">Marivirga tractuosa (strain ATCC 23168 / DSM 4126 / NBRC 15989 / NCIMB 1408 / VKM B-1430 / H-43)</name>
    <name type="common">Microscilla tractuosa</name>
    <name type="synonym">Flexibacter tractuosus</name>
    <dbReference type="NCBI Taxonomy" id="643867"/>
    <lineage>
        <taxon>Bacteria</taxon>
        <taxon>Pseudomonadati</taxon>
        <taxon>Bacteroidota</taxon>
        <taxon>Cytophagia</taxon>
        <taxon>Cytophagales</taxon>
        <taxon>Marivirgaceae</taxon>
        <taxon>Marivirga</taxon>
    </lineage>
</organism>
<evidence type="ECO:0000313" key="2">
    <source>
        <dbReference type="EMBL" id="ADR21950.1"/>
    </source>
</evidence>
<dbReference type="AlphaFoldDB" id="E4TTC0"/>
<dbReference type="KEGG" id="mtt:Ftrac_1965"/>
<keyword evidence="1" id="KW-0812">Transmembrane</keyword>